<dbReference type="InterPro" id="IPR000361">
    <property type="entry name" value="ATAP_core_dom"/>
</dbReference>
<dbReference type="Gene3D" id="2.60.300.12">
    <property type="entry name" value="HesB-like domain"/>
    <property type="match status" value="1"/>
</dbReference>
<dbReference type="Pfam" id="PF01521">
    <property type="entry name" value="Fe-S_biosyn"/>
    <property type="match status" value="1"/>
</dbReference>
<organism evidence="2">
    <name type="scientific">uncultured Chloroflexota bacterium</name>
    <dbReference type="NCBI Taxonomy" id="166587"/>
    <lineage>
        <taxon>Bacteria</taxon>
        <taxon>Bacillati</taxon>
        <taxon>Chloroflexota</taxon>
        <taxon>environmental samples</taxon>
    </lineage>
</organism>
<protein>
    <submittedName>
        <fullName evidence="2">Fe-S cluster assembly accessory protein</fullName>
    </submittedName>
</protein>
<dbReference type="EMBL" id="AP011752">
    <property type="protein sequence ID" value="BAL56555.1"/>
    <property type="molecule type" value="Genomic_DNA"/>
</dbReference>
<dbReference type="InterPro" id="IPR035903">
    <property type="entry name" value="HesB-like_dom_sf"/>
</dbReference>
<evidence type="ECO:0000259" key="1">
    <source>
        <dbReference type="Pfam" id="PF01521"/>
    </source>
</evidence>
<feature type="domain" description="Core" evidence="1">
    <location>
        <begin position="9"/>
        <end position="89"/>
    </location>
</feature>
<dbReference type="InterPro" id="IPR016092">
    <property type="entry name" value="ATAP"/>
</dbReference>
<accession>H5SK69</accession>
<dbReference type="NCBIfam" id="TIGR00049">
    <property type="entry name" value="iron-sulfur cluster assembly accessory protein"/>
    <property type="match status" value="1"/>
</dbReference>
<reference evidence="2" key="1">
    <citation type="journal article" date="2005" name="Environ. Microbiol.">
        <title>Genetic and functional properties of uncultivated thermophilic crenarchaeotes from a subsurface gold mine as revealed by analysis of genome fragments.</title>
        <authorList>
            <person name="Nunoura T."/>
            <person name="Hirayama H."/>
            <person name="Takami H."/>
            <person name="Oida H."/>
            <person name="Nishi S."/>
            <person name="Shimamura S."/>
            <person name="Suzuki Y."/>
            <person name="Inagaki F."/>
            <person name="Takai K."/>
            <person name="Nealson K.H."/>
            <person name="Horikoshi K."/>
        </authorList>
    </citation>
    <scope>NUCLEOTIDE SEQUENCE</scope>
</reference>
<dbReference type="GO" id="GO:0051537">
    <property type="term" value="F:2 iron, 2 sulfur cluster binding"/>
    <property type="evidence" value="ECO:0007669"/>
    <property type="project" value="TreeGrafter"/>
</dbReference>
<dbReference type="GO" id="GO:0005506">
    <property type="term" value="F:iron ion binding"/>
    <property type="evidence" value="ECO:0007669"/>
    <property type="project" value="TreeGrafter"/>
</dbReference>
<evidence type="ECO:0000313" key="2">
    <source>
        <dbReference type="EMBL" id="BAL56555.1"/>
    </source>
</evidence>
<dbReference type="GO" id="GO:0051539">
    <property type="term" value="F:4 iron, 4 sulfur cluster binding"/>
    <property type="evidence" value="ECO:0007669"/>
    <property type="project" value="TreeGrafter"/>
</dbReference>
<dbReference type="GO" id="GO:0016226">
    <property type="term" value="P:iron-sulfur cluster assembly"/>
    <property type="evidence" value="ECO:0007669"/>
    <property type="project" value="InterPro"/>
</dbReference>
<name>H5SK69_9CHLR</name>
<gene>
    <name evidence="2" type="ORF">HGMM_F40G09C02</name>
</gene>
<reference evidence="2" key="2">
    <citation type="journal article" date="2012" name="PLoS ONE">
        <title>A Deeply Branching Thermophilic Bacterium with an Ancient Acetyl-CoA Pathway Dominates a Subsurface Ecosystem.</title>
        <authorList>
            <person name="Takami H."/>
            <person name="Noguchi H."/>
            <person name="Takaki Y."/>
            <person name="Uchiyama I."/>
            <person name="Toyoda A."/>
            <person name="Nishi S."/>
            <person name="Chee G.-J."/>
            <person name="Arai W."/>
            <person name="Nunoura T."/>
            <person name="Itoh T."/>
            <person name="Hattori M."/>
            <person name="Takai K."/>
        </authorList>
    </citation>
    <scope>NUCLEOTIDE SEQUENCE</scope>
</reference>
<sequence>MLTQIETPLTLTPQAAQAIQNILTERKLDGYALRVYVAGGCCSVQFGMALDNVVRETDRVFHCENIPIVVDDITLEYLQGATIDFVHDPQHGEGFVIHSPATAAHSHAEGDCACGGACSC</sequence>
<dbReference type="PANTHER" id="PTHR43011">
    <property type="entry name" value="IRON-SULFUR CLUSTER ASSEMBLY 2 HOMOLOG, MITOCHONDRIAL"/>
    <property type="match status" value="1"/>
</dbReference>
<dbReference type="SUPFAM" id="SSF89360">
    <property type="entry name" value="HesB-like domain"/>
    <property type="match status" value="1"/>
</dbReference>
<dbReference type="PANTHER" id="PTHR43011:SF1">
    <property type="entry name" value="IRON-SULFUR CLUSTER ASSEMBLY 2 HOMOLOG, MITOCHONDRIAL"/>
    <property type="match status" value="1"/>
</dbReference>
<proteinExistence type="predicted"/>
<dbReference type="AlphaFoldDB" id="H5SK69"/>